<comment type="subcellular location">
    <subcellularLocation>
        <location evidence="1 8">Nucleus</location>
        <location evidence="1 8">Nucleolus</location>
    </subcellularLocation>
</comment>
<evidence type="ECO:0000256" key="5">
    <source>
        <dbReference type="ARBA" id="ARBA00023242"/>
    </source>
</evidence>
<dbReference type="InterPro" id="IPR012954">
    <property type="entry name" value="BP28_C_dom"/>
</dbReference>
<evidence type="ECO:0000313" key="11">
    <source>
        <dbReference type="Ensembl" id="ENSGMOP00000043042.1"/>
    </source>
</evidence>
<keyword evidence="12" id="KW-1185">Reference proteome</keyword>
<evidence type="ECO:0000256" key="6">
    <source>
        <dbReference type="ARBA" id="ARBA00023274"/>
    </source>
</evidence>
<gene>
    <name evidence="11" type="primary">heatr1</name>
</gene>
<dbReference type="GO" id="GO:0000462">
    <property type="term" value="P:maturation of SSU-rRNA from tricistronic rRNA transcript (SSU-rRNA, 5.8S rRNA, LSU-rRNA)"/>
    <property type="evidence" value="ECO:0007669"/>
    <property type="project" value="TreeGrafter"/>
</dbReference>
<dbReference type="GO" id="GO:0030686">
    <property type="term" value="C:90S preribosome"/>
    <property type="evidence" value="ECO:0007669"/>
    <property type="project" value="TreeGrafter"/>
</dbReference>
<dbReference type="Pfam" id="PF23243">
    <property type="entry name" value="HEAT_HEATR1"/>
    <property type="match status" value="1"/>
</dbReference>
<reference evidence="11" key="2">
    <citation type="submission" date="2025-09" db="UniProtKB">
        <authorList>
            <consortium name="Ensembl"/>
        </authorList>
    </citation>
    <scope>IDENTIFICATION</scope>
</reference>
<dbReference type="GO" id="GO:0032040">
    <property type="term" value="C:small-subunit processome"/>
    <property type="evidence" value="ECO:0007669"/>
    <property type="project" value="TreeGrafter"/>
</dbReference>
<comment type="function">
    <text evidence="8">Involved in nucleolar processing of pre-18S ribosomal RNA.</text>
</comment>
<feature type="coiled-coil region" evidence="9">
    <location>
        <begin position="1689"/>
        <end position="1716"/>
    </location>
</feature>
<evidence type="ECO:0000313" key="12">
    <source>
        <dbReference type="Proteomes" id="UP000694546"/>
    </source>
</evidence>
<keyword evidence="4 8" id="KW-0698">rRNA processing</keyword>
<dbReference type="Ensembl" id="ENSGMOT00000070661.1">
    <property type="protein sequence ID" value="ENSGMOP00000043042.1"/>
    <property type="gene ID" value="ENSGMOG00000014830.2"/>
</dbReference>
<evidence type="ECO:0000256" key="1">
    <source>
        <dbReference type="ARBA" id="ARBA00004604"/>
    </source>
</evidence>
<dbReference type="PANTHER" id="PTHR13457">
    <property type="entry name" value="BAP28"/>
    <property type="match status" value="1"/>
</dbReference>
<evidence type="ECO:0000256" key="8">
    <source>
        <dbReference type="RuleBase" id="RU367065"/>
    </source>
</evidence>
<dbReference type="InterPro" id="IPR022125">
    <property type="entry name" value="U3snoRNP10_N"/>
</dbReference>
<accession>A0A8C5BA72</accession>
<dbReference type="Gene3D" id="1.25.10.10">
    <property type="entry name" value="Leucine-rich Repeat Variant"/>
    <property type="match status" value="3"/>
</dbReference>
<comment type="similarity">
    <text evidence="2 8">Belongs to the HEATR1/UTP10 family.</text>
</comment>
<dbReference type="SMART" id="SM01036">
    <property type="entry name" value="BP28CT"/>
    <property type="match status" value="1"/>
</dbReference>
<dbReference type="InterPro" id="IPR056473">
    <property type="entry name" value="HEAT_Utp10/HEAT1"/>
</dbReference>
<reference evidence="11" key="1">
    <citation type="submission" date="2025-08" db="UniProtKB">
        <authorList>
            <consortium name="Ensembl"/>
        </authorList>
    </citation>
    <scope>IDENTIFICATION</scope>
</reference>
<keyword evidence="3 8" id="KW-0690">Ribosome biogenesis</keyword>
<keyword evidence="9" id="KW-0175">Coiled coil</keyword>
<keyword evidence="5 8" id="KW-0539">Nucleus</keyword>
<proteinExistence type="inferred from homology"/>
<dbReference type="GO" id="GO:0045943">
    <property type="term" value="P:positive regulation of transcription by RNA polymerase I"/>
    <property type="evidence" value="ECO:0007669"/>
    <property type="project" value="TreeGrafter"/>
</dbReference>
<evidence type="ECO:0000256" key="4">
    <source>
        <dbReference type="ARBA" id="ARBA00022552"/>
    </source>
</evidence>
<dbReference type="GO" id="GO:0034455">
    <property type="term" value="C:t-UTP complex"/>
    <property type="evidence" value="ECO:0007669"/>
    <property type="project" value="TreeGrafter"/>
</dbReference>
<dbReference type="SUPFAM" id="SSF48371">
    <property type="entry name" value="ARM repeat"/>
    <property type="match status" value="2"/>
</dbReference>
<sequence length="1722" mass="193037">MTSLAHQLKRLALPQNDPNLFTRKEVASLLFDPKYAATMDRTTFYALGCNGLEELLGIEPAFAEFQDTLFNQGSVMLERSVQSKEINEKLDKGISLFLARISPYFLLKPAQKCLEWLIHRFHIQLYNVDSLLACTLPYHETKIFSRVVQLLKISEPTHRWHWLHALQRSGVPLARGTLITHCYKDLSFMDFICTMVTKAVEVSTEVSSHLRVVFAFYASTMVSTLDAVDKVTDTIISKLLPFVQKGLKSSVTDYKAATYMIVCQLAVKVVMEGSLVNTLALHVAKSMVKEPVLTKEGLGCLIVLIQNQKKDSVGPKLLLVEYLGLGAPTEEHIAALNQRLLPLVRLFESKYCGALDDALSGHVCDFAAAEQKQLFHHFISLTMSTDTLLIIHLSGLCLPGIGSLSLSTHLIDGVSLCRHLIGRVSLCLSLGDVWWNPEKLDTSTCCYLHLLCRLFDVTISGSSQGPAERPYRDLMKLLFQVHLSTPMDLMKFLCMLWDYGANQGDQLDVRVGAVLQTQALYVGQAVLTALPASTLPALASNRSPVVPSLLACLCSPLREVRRAAVAVLDQLSEATESSFQPLITRLLKNTEEIIADPSHLSQVRRQRQNLLQTIKTSACPSYTAVALLRALDHVNGESVLMALMPVLDLLVVQSGQDPTFLRNEAQLSQLVLGKYNEEAAPLLAKDQACLALFVQALKSPLQPYPDIPSIQVMALEQITKAFFAALGEEKVQQQLLGVMFDLLADSREALVSSAISSVFKGLAVDAELVAKELVPPEKPKVSVTVQQTRRSKMLQRWESGESKPEEEAVLWQRVTLILELLQHKKKLKRPQALVPALFTLLSRSLQPGPGIQANVEYTRQLLLSCLLNVCQKLSPDGEPVEDKFNVELVVQCVRVSDMPQTHHHALLLLGTVASMFPEKVLHNIMPIFTFMGANIMRLDDSYSFQVINKTVQTVIPALIKAHEGSETSNMDVVVIKIVHVFVDALPHVPEHRRLPILSQLVTTLGPARFLWVLMLLLFKQHATKTAGSEVALEMDVEFWTSLCCTFEVSEQLTSVIHILQYLMGLPQDKEDGEIHRTTTLKEPQPQEEEKAEELLFNVEAHSSKELRHFKFLSVNFTAQLLAASGFIGKVGPPTPQGVFWSSPRDHFLLEETLRYIHSVARCVEENSDKPTAKFWRALLNKAYDVLDKVNSLLPTDTFIMVMKGLMTNRLPSVRRKAMELLNNKLQHKTKWEEQQPEAEMREEQEEELAINRQTALYSLKLLCRNFGAAHPEAFVPVLQRAVEVATATEEEKNVTGSALLCIAEVASVLKTLAIPQLPRLMPAVLQTMEERKDLLSNEIYLLSAVTALQRVSETLPHFISPYLHATVSQVTETSATSPQLSARLTSLSSTLATKVPPRVLLPTLTKCYNDMVPAKQSHLGPLMSILKAHITHMEKDQLNTHQSELTSFFLTALDFRAQHCQGDLPKTAEVEGFTIDCLLAMVMKLSEITFRPLFFKLFDWSKTETEGKQRLLTFYRLADRIADRLKGLFVLFAGNLVKPFSDLLQQTNVAKTDEALFDSADGVEKSTMLLHHVLDCMFKIFMYDTHHFLSKDRAEALMGPLVDQLENTLGGEESYQLRVTQHLVPCLGQFSVAMGDDTQWKTLNYQVLLKTRHSSSKVRFSALLMVMELARKLRENYMVLLPETIPFLAELMEDESEEVEHQVQKVIQEMENILGEPLQSYF</sequence>
<dbReference type="Pfam" id="PF12397">
    <property type="entry name" value="U3snoRNP10"/>
    <property type="match status" value="1"/>
</dbReference>
<dbReference type="GO" id="GO:0030515">
    <property type="term" value="F:snoRNA binding"/>
    <property type="evidence" value="ECO:0007669"/>
    <property type="project" value="TreeGrafter"/>
</dbReference>
<feature type="repeat" description="HEAT" evidence="7">
    <location>
        <begin position="1684"/>
        <end position="1717"/>
    </location>
</feature>
<dbReference type="PANTHER" id="PTHR13457:SF1">
    <property type="entry name" value="HEAT REPEAT-CONTAINING PROTEIN 1"/>
    <property type="match status" value="1"/>
</dbReference>
<evidence type="ECO:0000256" key="9">
    <source>
        <dbReference type="SAM" id="Coils"/>
    </source>
</evidence>
<dbReference type="Proteomes" id="UP000694546">
    <property type="component" value="Chromosome 18"/>
</dbReference>
<dbReference type="InterPro" id="IPR016024">
    <property type="entry name" value="ARM-type_fold"/>
</dbReference>
<evidence type="ECO:0000259" key="10">
    <source>
        <dbReference type="SMART" id="SM01036"/>
    </source>
</evidence>
<name>A0A8C5BA72_GADMO</name>
<feature type="domain" description="BP28 C-terminal" evidence="10">
    <location>
        <begin position="1435"/>
        <end position="1588"/>
    </location>
</feature>
<protein>
    <recommendedName>
        <fullName evidence="8">HEAT repeat-containing protein 1</fullName>
    </recommendedName>
</protein>
<dbReference type="InterPro" id="IPR040191">
    <property type="entry name" value="UTP10"/>
</dbReference>
<organism evidence="11 12">
    <name type="scientific">Gadus morhua</name>
    <name type="common">Atlantic cod</name>
    <dbReference type="NCBI Taxonomy" id="8049"/>
    <lineage>
        <taxon>Eukaryota</taxon>
        <taxon>Metazoa</taxon>
        <taxon>Chordata</taxon>
        <taxon>Craniata</taxon>
        <taxon>Vertebrata</taxon>
        <taxon>Euteleostomi</taxon>
        <taxon>Actinopterygii</taxon>
        <taxon>Neopterygii</taxon>
        <taxon>Teleostei</taxon>
        <taxon>Neoteleostei</taxon>
        <taxon>Acanthomorphata</taxon>
        <taxon>Zeiogadaria</taxon>
        <taxon>Gadariae</taxon>
        <taxon>Gadiformes</taxon>
        <taxon>Gadoidei</taxon>
        <taxon>Gadidae</taxon>
        <taxon>Gadus</taxon>
    </lineage>
</organism>
<evidence type="ECO:0000256" key="7">
    <source>
        <dbReference type="PROSITE-ProRule" id="PRU00103"/>
    </source>
</evidence>
<dbReference type="PROSITE" id="PS50077">
    <property type="entry name" value="HEAT_REPEAT"/>
    <property type="match status" value="1"/>
</dbReference>
<evidence type="ECO:0000256" key="3">
    <source>
        <dbReference type="ARBA" id="ARBA00022517"/>
    </source>
</evidence>
<dbReference type="Pfam" id="PF08146">
    <property type="entry name" value="BP28CT"/>
    <property type="match status" value="1"/>
</dbReference>
<evidence type="ECO:0000256" key="2">
    <source>
        <dbReference type="ARBA" id="ARBA00010559"/>
    </source>
</evidence>
<dbReference type="GeneTree" id="ENSGT00390000015845"/>
<keyword evidence="6 8" id="KW-0687">Ribonucleoprotein</keyword>
<dbReference type="InterPro" id="IPR011989">
    <property type="entry name" value="ARM-like"/>
</dbReference>
<dbReference type="InterPro" id="IPR021133">
    <property type="entry name" value="HEAT_type_2"/>
</dbReference>